<accession>A0A443S6W6</accession>
<dbReference type="PROSITE" id="PS01180">
    <property type="entry name" value="CUB"/>
    <property type="match status" value="1"/>
</dbReference>
<evidence type="ECO:0000256" key="2">
    <source>
        <dbReference type="PROSITE-ProRule" id="PRU00059"/>
    </source>
</evidence>
<proteinExistence type="predicted"/>
<dbReference type="SUPFAM" id="SSF49854">
    <property type="entry name" value="Spermadhesin, CUB domain"/>
    <property type="match status" value="1"/>
</dbReference>
<dbReference type="Proteomes" id="UP000288716">
    <property type="component" value="Unassembled WGS sequence"/>
</dbReference>
<comment type="caution">
    <text evidence="4">The sequence shown here is derived from an EMBL/GenBank/DDBJ whole genome shotgun (WGS) entry which is preliminary data.</text>
</comment>
<keyword evidence="5" id="KW-1185">Reference proteome</keyword>
<name>A0A443S6W6_9ACAR</name>
<comment type="caution">
    <text evidence="2">Lacks conserved residue(s) required for the propagation of feature annotation.</text>
</comment>
<reference evidence="4 5" key="1">
    <citation type="journal article" date="2018" name="Gigascience">
        <title>Genomes of trombidid mites reveal novel predicted allergens and laterally-transferred genes associated with secondary metabolism.</title>
        <authorList>
            <person name="Dong X."/>
            <person name="Chaisiri K."/>
            <person name="Xia D."/>
            <person name="Armstrong S.D."/>
            <person name="Fang Y."/>
            <person name="Donnelly M.J."/>
            <person name="Kadowaki T."/>
            <person name="McGarry J.W."/>
            <person name="Darby A.C."/>
            <person name="Makepeace B.L."/>
        </authorList>
    </citation>
    <scope>NUCLEOTIDE SEQUENCE [LARGE SCALE GENOMIC DNA]</scope>
    <source>
        <strain evidence="4">UoL-UT</strain>
    </source>
</reference>
<protein>
    <submittedName>
        <fullName evidence="4">Astacin-like metalloendopeptidase</fullName>
    </submittedName>
</protein>
<dbReference type="InterPro" id="IPR000859">
    <property type="entry name" value="CUB_dom"/>
</dbReference>
<gene>
    <name evidence="4" type="ORF">B4U80_13412</name>
</gene>
<dbReference type="EMBL" id="NCKV01006765">
    <property type="protein sequence ID" value="RWS23279.1"/>
    <property type="molecule type" value="Genomic_DNA"/>
</dbReference>
<dbReference type="GO" id="GO:0004252">
    <property type="term" value="F:serine-type endopeptidase activity"/>
    <property type="evidence" value="ECO:0007669"/>
    <property type="project" value="TreeGrafter"/>
</dbReference>
<evidence type="ECO:0000256" key="1">
    <source>
        <dbReference type="ARBA" id="ARBA00023157"/>
    </source>
</evidence>
<evidence type="ECO:0000259" key="3">
    <source>
        <dbReference type="PROSITE" id="PS01180"/>
    </source>
</evidence>
<feature type="domain" description="CUB" evidence="3">
    <location>
        <begin position="11"/>
        <end position="42"/>
    </location>
</feature>
<dbReference type="STRING" id="299467.A0A443S6W6"/>
<dbReference type="Pfam" id="PF00431">
    <property type="entry name" value="CUB"/>
    <property type="match status" value="1"/>
</dbReference>
<evidence type="ECO:0000313" key="4">
    <source>
        <dbReference type="EMBL" id="RWS23279.1"/>
    </source>
</evidence>
<organism evidence="4 5">
    <name type="scientific">Leptotrombidium deliense</name>
    <dbReference type="NCBI Taxonomy" id="299467"/>
    <lineage>
        <taxon>Eukaryota</taxon>
        <taxon>Metazoa</taxon>
        <taxon>Ecdysozoa</taxon>
        <taxon>Arthropoda</taxon>
        <taxon>Chelicerata</taxon>
        <taxon>Arachnida</taxon>
        <taxon>Acari</taxon>
        <taxon>Acariformes</taxon>
        <taxon>Trombidiformes</taxon>
        <taxon>Prostigmata</taxon>
        <taxon>Anystina</taxon>
        <taxon>Parasitengona</taxon>
        <taxon>Trombiculoidea</taxon>
        <taxon>Trombiculidae</taxon>
        <taxon>Leptotrombidium</taxon>
    </lineage>
</organism>
<dbReference type="PANTHER" id="PTHR24255:SF31">
    <property type="entry name" value="CUBILIN-LIKE PROTEIN"/>
    <property type="match status" value="1"/>
</dbReference>
<dbReference type="Gene3D" id="2.60.120.290">
    <property type="entry name" value="Spermadhesin, CUB domain"/>
    <property type="match status" value="1"/>
</dbReference>
<dbReference type="AlphaFoldDB" id="A0A443S6W6"/>
<dbReference type="GO" id="GO:0005615">
    <property type="term" value="C:extracellular space"/>
    <property type="evidence" value="ECO:0007669"/>
    <property type="project" value="TreeGrafter"/>
</dbReference>
<dbReference type="VEuPathDB" id="VectorBase:LDEU008762"/>
<dbReference type="PANTHER" id="PTHR24255">
    <property type="entry name" value="COMPLEMENT COMPONENT 1, S SUBCOMPONENT-RELATED"/>
    <property type="match status" value="1"/>
</dbReference>
<evidence type="ECO:0000313" key="5">
    <source>
        <dbReference type="Proteomes" id="UP000288716"/>
    </source>
</evidence>
<sequence>MKDNRSCLKVCGGEIKNMSGIITSPNFPNNYPPNVNCEWIIENDDNDFVFKCDSFSLEGKGNVNVYEFNYGFYW</sequence>
<dbReference type="InterPro" id="IPR035914">
    <property type="entry name" value="Sperma_CUB_dom_sf"/>
</dbReference>
<keyword evidence="1" id="KW-1015">Disulfide bond</keyword>